<name>A0AA40D0G7_9PEZI</name>
<comment type="similarity">
    <text evidence="1 3">Belongs to the type-B carboxylesterase/lipase family.</text>
</comment>
<feature type="signal peptide" evidence="3">
    <location>
        <begin position="1"/>
        <end position="24"/>
    </location>
</feature>
<gene>
    <name evidence="5" type="primary">patB_2</name>
    <name evidence="5" type="ORF">DIS24_g4749</name>
</gene>
<keyword evidence="3" id="KW-0732">Signal</keyword>
<protein>
    <recommendedName>
        <fullName evidence="3">Carboxylic ester hydrolase</fullName>
        <ecNumber evidence="3">3.1.1.-</ecNumber>
    </recommendedName>
</protein>
<dbReference type="PROSITE" id="PS00941">
    <property type="entry name" value="CARBOXYLESTERASE_B_2"/>
    <property type="match status" value="1"/>
</dbReference>
<sequence>MRFTGTPFGATATLLSLTAGVALAQNSSPSLPVVDLGYQLQQASEFNETGAYYNFSNIRYAAPPVGDLRFRPPTSPATNRSSVQDGSELRICPQANPAWLAIAAEFIPQYLISGKLPNVSTTEPTVAENVTIGPSESEDCLFLDVIVPEKVFKRAGKGYGAPVLVWIYGGGYTTGSKIASGDPLGLIARSQTGSSDGVIYVAMNYRLGAFGWLSGPTYQEDGTANLGLHDQRFALEWIQNNIHLFGGDKNRVTVFGESAGGGSIMHQITAFGGSAPSLFQQAIPQSPAWLPLASPYEQEQSFQSYLKELNVTSLAEARNLSSEELMTANIRTVGAAPYSTFVFGPTVDGEIVPQDPKYLLSHGQFDKSVRLLVGHNTDEGLIFTPPLTNESEFTTYLQSSMPNARPSIISHITETMYPPVYDGSHGYRDLIGRATLALSEFAFTCNNFALGNAFPDVMHAYVFGVSPGIHGQDVPYTYYNPDTPQTDGGSSLAFAGAANETVAFVLQDYITSFATHGIPESAVDGLSEFPVYGKEAVAVSLTGSGINVTKDEVANERCRWWQLGLYN</sequence>
<feature type="chain" id="PRO_5041488072" description="Carboxylic ester hydrolase" evidence="3">
    <location>
        <begin position="25"/>
        <end position="567"/>
    </location>
</feature>
<evidence type="ECO:0000256" key="1">
    <source>
        <dbReference type="ARBA" id="ARBA00005964"/>
    </source>
</evidence>
<accession>A0AA40D0G7</accession>
<dbReference type="AlphaFoldDB" id="A0AA40D0G7"/>
<dbReference type="InterPro" id="IPR019826">
    <property type="entry name" value="Carboxylesterase_B_AS"/>
</dbReference>
<evidence type="ECO:0000256" key="3">
    <source>
        <dbReference type="RuleBase" id="RU361235"/>
    </source>
</evidence>
<comment type="caution">
    <text evidence="5">The sequence shown here is derived from an EMBL/GenBank/DDBJ whole genome shotgun (WGS) entry which is preliminary data.</text>
</comment>
<dbReference type="EMBL" id="JAUJDW010000018">
    <property type="protein sequence ID" value="KAK0658430.1"/>
    <property type="molecule type" value="Genomic_DNA"/>
</dbReference>
<dbReference type="SUPFAM" id="SSF53474">
    <property type="entry name" value="alpha/beta-Hydrolases"/>
    <property type="match status" value="1"/>
</dbReference>
<keyword evidence="6" id="KW-1185">Reference proteome</keyword>
<reference evidence="5" key="1">
    <citation type="submission" date="2023-06" db="EMBL/GenBank/DDBJ databases">
        <title>Multi-omics analyses reveal the molecular pathogenesis toolkit of Lasiodiplodia hormozganensis, a cross-kingdom pathogen.</title>
        <authorList>
            <person name="Felix C."/>
            <person name="Meneses R."/>
            <person name="Goncalves M.F.M."/>
            <person name="Tilleman L."/>
            <person name="Duarte A.S."/>
            <person name="Jorrin-Novo J.V."/>
            <person name="Van De Peer Y."/>
            <person name="Deforce D."/>
            <person name="Van Nieuwerburgh F."/>
            <person name="Esteves A.C."/>
            <person name="Alves A."/>
        </authorList>
    </citation>
    <scope>NUCLEOTIDE SEQUENCE</scope>
    <source>
        <strain evidence="5">CBS 339.90</strain>
    </source>
</reference>
<dbReference type="Pfam" id="PF00135">
    <property type="entry name" value="COesterase"/>
    <property type="match status" value="1"/>
</dbReference>
<keyword evidence="2 3" id="KW-0378">Hydrolase</keyword>
<dbReference type="InterPro" id="IPR050309">
    <property type="entry name" value="Type-B_Carboxylest/Lipase"/>
</dbReference>
<organism evidence="5 6">
    <name type="scientific">Lasiodiplodia hormozganensis</name>
    <dbReference type="NCBI Taxonomy" id="869390"/>
    <lineage>
        <taxon>Eukaryota</taxon>
        <taxon>Fungi</taxon>
        <taxon>Dikarya</taxon>
        <taxon>Ascomycota</taxon>
        <taxon>Pezizomycotina</taxon>
        <taxon>Dothideomycetes</taxon>
        <taxon>Dothideomycetes incertae sedis</taxon>
        <taxon>Botryosphaeriales</taxon>
        <taxon>Botryosphaeriaceae</taxon>
        <taxon>Lasiodiplodia</taxon>
    </lineage>
</organism>
<evidence type="ECO:0000259" key="4">
    <source>
        <dbReference type="Pfam" id="PF00135"/>
    </source>
</evidence>
<dbReference type="InterPro" id="IPR029058">
    <property type="entry name" value="AB_hydrolase_fold"/>
</dbReference>
<dbReference type="InterPro" id="IPR002018">
    <property type="entry name" value="CarbesteraseB"/>
</dbReference>
<dbReference type="Gene3D" id="3.40.50.1820">
    <property type="entry name" value="alpha/beta hydrolase"/>
    <property type="match status" value="1"/>
</dbReference>
<evidence type="ECO:0000313" key="6">
    <source>
        <dbReference type="Proteomes" id="UP001175001"/>
    </source>
</evidence>
<dbReference type="Proteomes" id="UP001175001">
    <property type="component" value="Unassembled WGS sequence"/>
</dbReference>
<proteinExistence type="inferred from homology"/>
<dbReference type="InterPro" id="IPR019819">
    <property type="entry name" value="Carboxylesterase_B_CS"/>
</dbReference>
<evidence type="ECO:0000313" key="5">
    <source>
        <dbReference type="EMBL" id="KAK0658430.1"/>
    </source>
</evidence>
<dbReference type="PANTHER" id="PTHR11559">
    <property type="entry name" value="CARBOXYLESTERASE"/>
    <property type="match status" value="1"/>
</dbReference>
<dbReference type="EC" id="3.1.1.-" evidence="3"/>
<dbReference type="PROSITE" id="PS00122">
    <property type="entry name" value="CARBOXYLESTERASE_B_1"/>
    <property type="match status" value="1"/>
</dbReference>
<feature type="domain" description="Carboxylesterase type B" evidence="4">
    <location>
        <begin position="48"/>
        <end position="561"/>
    </location>
</feature>
<evidence type="ECO:0000256" key="2">
    <source>
        <dbReference type="ARBA" id="ARBA00022801"/>
    </source>
</evidence>
<dbReference type="GO" id="GO:0016787">
    <property type="term" value="F:hydrolase activity"/>
    <property type="evidence" value="ECO:0007669"/>
    <property type="project" value="UniProtKB-KW"/>
</dbReference>